<organism evidence="1 2">
    <name type="scientific">Hyaloperonospora arabidopsidis (strain Emoy2)</name>
    <name type="common">Downy mildew agent</name>
    <name type="synonym">Peronospora arabidopsidis</name>
    <dbReference type="NCBI Taxonomy" id="559515"/>
    <lineage>
        <taxon>Eukaryota</taxon>
        <taxon>Sar</taxon>
        <taxon>Stramenopiles</taxon>
        <taxon>Oomycota</taxon>
        <taxon>Peronosporomycetes</taxon>
        <taxon>Peronosporales</taxon>
        <taxon>Peronosporaceae</taxon>
        <taxon>Hyaloperonospora</taxon>
    </lineage>
</organism>
<dbReference type="Proteomes" id="UP000011713">
    <property type="component" value="Unassembled WGS sequence"/>
</dbReference>
<dbReference type="EnsemblProtists" id="HpaT804054">
    <property type="protein sequence ID" value="HpaP804054"/>
    <property type="gene ID" value="HpaG804054"/>
</dbReference>
<evidence type="ECO:0000313" key="1">
    <source>
        <dbReference type="EnsemblProtists" id="HpaP804054"/>
    </source>
</evidence>
<reference evidence="1" key="2">
    <citation type="submission" date="2015-06" db="UniProtKB">
        <authorList>
            <consortium name="EnsemblProtists"/>
        </authorList>
    </citation>
    <scope>IDENTIFICATION</scope>
    <source>
        <strain evidence="1">Emoy2</strain>
    </source>
</reference>
<dbReference type="VEuPathDB" id="FungiDB:HpaG804054"/>
<protein>
    <submittedName>
        <fullName evidence="1">Uncharacterized protein</fullName>
    </submittedName>
</protein>
<keyword evidence="2" id="KW-1185">Reference proteome</keyword>
<name>M4BCN8_HYAAE</name>
<dbReference type="AlphaFoldDB" id="M4BCN8"/>
<evidence type="ECO:0000313" key="2">
    <source>
        <dbReference type="Proteomes" id="UP000011713"/>
    </source>
</evidence>
<sequence>MAISQIRDRLVKSLTIYMKDADCCAIVVVERRAQPPPCRGAAEEVLTCAYCARSHQFREQTAQGRRNSVYISSAAAVNASLDLRRASCFIRFIIIEPSRLL</sequence>
<proteinExistence type="predicted"/>
<dbReference type="HOGENOM" id="CLU_2297083_0_0_1"/>
<accession>M4BCN8</accession>
<reference evidence="2" key="1">
    <citation type="journal article" date="2010" name="Science">
        <title>Signatures of adaptation to obligate biotrophy in the Hyaloperonospora arabidopsidis genome.</title>
        <authorList>
            <person name="Baxter L."/>
            <person name="Tripathy S."/>
            <person name="Ishaque N."/>
            <person name="Boot N."/>
            <person name="Cabral A."/>
            <person name="Kemen E."/>
            <person name="Thines M."/>
            <person name="Ah-Fong A."/>
            <person name="Anderson R."/>
            <person name="Badejoko W."/>
            <person name="Bittner-Eddy P."/>
            <person name="Boore J.L."/>
            <person name="Chibucos M.C."/>
            <person name="Coates M."/>
            <person name="Dehal P."/>
            <person name="Delehaunty K."/>
            <person name="Dong S."/>
            <person name="Downton P."/>
            <person name="Dumas B."/>
            <person name="Fabro G."/>
            <person name="Fronick C."/>
            <person name="Fuerstenberg S.I."/>
            <person name="Fulton L."/>
            <person name="Gaulin E."/>
            <person name="Govers F."/>
            <person name="Hughes L."/>
            <person name="Humphray S."/>
            <person name="Jiang R.H."/>
            <person name="Judelson H."/>
            <person name="Kamoun S."/>
            <person name="Kyung K."/>
            <person name="Meijer H."/>
            <person name="Minx P."/>
            <person name="Morris P."/>
            <person name="Nelson J."/>
            <person name="Phuntumart V."/>
            <person name="Qutob D."/>
            <person name="Rehmany A."/>
            <person name="Rougon-Cardoso A."/>
            <person name="Ryden P."/>
            <person name="Torto-Alalibo T."/>
            <person name="Studholme D."/>
            <person name="Wang Y."/>
            <person name="Win J."/>
            <person name="Wood J."/>
            <person name="Clifton S.W."/>
            <person name="Rogers J."/>
            <person name="Van den Ackerveken G."/>
            <person name="Jones J.D."/>
            <person name="McDowell J.M."/>
            <person name="Beynon J."/>
            <person name="Tyler B.M."/>
        </authorList>
    </citation>
    <scope>NUCLEOTIDE SEQUENCE [LARGE SCALE GENOMIC DNA]</scope>
    <source>
        <strain evidence="2">Emoy2</strain>
    </source>
</reference>
<dbReference type="EMBL" id="JH598136">
    <property type="status" value="NOT_ANNOTATED_CDS"/>
    <property type="molecule type" value="Genomic_DNA"/>
</dbReference>
<dbReference type="InParanoid" id="M4BCN8"/>